<dbReference type="PROSITE" id="PS51077">
    <property type="entry name" value="HTH_ICLR"/>
    <property type="match status" value="1"/>
</dbReference>
<dbReference type="SUPFAM" id="SSF55781">
    <property type="entry name" value="GAF domain-like"/>
    <property type="match status" value="1"/>
</dbReference>
<proteinExistence type="predicted"/>
<dbReference type="SUPFAM" id="SSF46785">
    <property type="entry name" value="Winged helix' DNA-binding domain"/>
    <property type="match status" value="1"/>
</dbReference>
<feature type="domain" description="HTH iclR-type" evidence="4">
    <location>
        <begin position="11"/>
        <end position="79"/>
    </location>
</feature>
<accession>A0ABW0VZD9</accession>
<keyword evidence="7" id="KW-1185">Reference proteome</keyword>
<evidence type="ECO:0000256" key="3">
    <source>
        <dbReference type="ARBA" id="ARBA00023163"/>
    </source>
</evidence>
<gene>
    <name evidence="6" type="ORF">ACFPYJ_15910</name>
</gene>
<dbReference type="PANTHER" id="PTHR30136:SF24">
    <property type="entry name" value="HTH-TYPE TRANSCRIPTIONAL REPRESSOR ALLR"/>
    <property type="match status" value="1"/>
</dbReference>
<protein>
    <submittedName>
        <fullName evidence="6">IclR family transcriptional regulator</fullName>
    </submittedName>
</protein>
<dbReference type="Proteomes" id="UP001596047">
    <property type="component" value="Unassembled WGS sequence"/>
</dbReference>
<dbReference type="RefSeq" id="WP_379189147.1">
    <property type="nucleotide sequence ID" value="NZ_JBHSOW010000058.1"/>
</dbReference>
<dbReference type="InterPro" id="IPR014757">
    <property type="entry name" value="Tscrpt_reg_IclR_C"/>
</dbReference>
<dbReference type="InterPro" id="IPR036388">
    <property type="entry name" value="WH-like_DNA-bd_sf"/>
</dbReference>
<evidence type="ECO:0000256" key="2">
    <source>
        <dbReference type="ARBA" id="ARBA00023125"/>
    </source>
</evidence>
<name>A0ABW0VZD9_9BACL</name>
<evidence type="ECO:0000256" key="1">
    <source>
        <dbReference type="ARBA" id="ARBA00023015"/>
    </source>
</evidence>
<dbReference type="EMBL" id="JBHSOW010000058">
    <property type="protein sequence ID" value="MFC5650583.1"/>
    <property type="molecule type" value="Genomic_DNA"/>
</dbReference>
<evidence type="ECO:0000259" key="4">
    <source>
        <dbReference type="PROSITE" id="PS51077"/>
    </source>
</evidence>
<evidence type="ECO:0000313" key="6">
    <source>
        <dbReference type="EMBL" id="MFC5650583.1"/>
    </source>
</evidence>
<comment type="caution">
    <text evidence="6">The sequence shown here is derived from an EMBL/GenBank/DDBJ whole genome shotgun (WGS) entry which is preliminary data.</text>
</comment>
<evidence type="ECO:0000259" key="5">
    <source>
        <dbReference type="PROSITE" id="PS51078"/>
    </source>
</evidence>
<dbReference type="InterPro" id="IPR036390">
    <property type="entry name" value="WH_DNA-bd_sf"/>
</dbReference>
<keyword evidence="2" id="KW-0238">DNA-binding</keyword>
<dbReference type="SMART" id="SM00346">
    <property type="entry name" value="HTH_ICLR"/>
    <property type="match status" value="1"/>
</dbReference>
<reference evidence="7" key="1">
    <citation type="journal article" date="2019" name="Int. J. Syst. Evol. Microbiol.">
        <title>The Global Catalogue of Microorganisms (GCM) 10K type strain sequencing project: providing services to taxonomists for standard genome sequencing and annotation.</title>
        <authorList>
            <consortium name="The Broad Institute Genomics Platform"/>
            <consortium name="The Broad Institute Genome Sequencing Center for Infectious Disease"/>
            <person name="Wu L."/>
            <person name="Ma J."/>
        </authorList>
    </citation>
    <scope>NUCLEOTIDE SEQUENCE [LARGE SCALE GENOMIC DNA]</scope>
    <source>
        <strain evidence="7">CGMCC 1.3240</strain>
    </source>
</reference>
<sequence>MNKRESKSQVIPNVDRAFNILELLCESPEGVRFIDIYEQLNLAKSSAFVLLENLEMKGYVEKTPDGRFRATLRLFQLGSKVLNNLDIRAIALPYMTALRDETVFPVHLAMLDGPDIVYLEKVESSGFIKFDTYVGKRAPVHLTAVGKAIAAFLNEDQLDDIIASRGLGGGTDKAVTTKTEFKTVLETVRELGYSIEDEEEVHGIRCIGAPIRNHTGKVAASISIIGLHRELPATRIPEFGKKVIETANRISSALGYKTLPAEAAFKA</sequence>
<dbReference type="Pfam" id="PF09339">
    <property type="entry name" value="HTH_IclR"/>
    <property type="match status" value="1"/>
</dbReference>
<keyword evidence="3" id="KW-0804">Transcription</keyword>
<dbReference type="PANTHER" id="PTHR30136">
    <property type="entry name" value="HELIX-TURN-HELIX TRANSCRIPTIONAL REGULATOR, ICLR FAMILY"/>
    <property type="match status" value="1"/>
</dbReference>
<dbReference type="InterPro" id="IPR029016">
    <property type="entry name" value="GAF-like_dom_sf"/>
</dbReference>
<dbReference type="InterPro" id="IPR005471">
    <property type="entry name" value="Tscrpt_reg_IclR_N"/>
</dbReference>
<dbReference type="Pfam" id="PF01614">
    <property type="entry name" value="IclR_C"/>
    <property type="match status" value="1"/>
</dbReference>
<feature type="domain" description="IclR-ED" evidence="5">
    <location>
        <begin position="73"/>
        <end position="256"/>
    </location>
</feature>
<evidence type="ECO:0000313" key="7">
    <source>
        <dbReference type="Proteomes" id="UP001596047"/>
    </source>
</evidence>
<dbReference type="PROSITE" id="PS51078">
    <property type="entry name" value="ICLR_ED"/>
    <property type="match status" value="1"/>
</dbReference>
<keyword evidence="1" id="KW-0805">Transcription regulation</keyword>
<dbReference type="InterPro" id="IPR050707">
    <property type="entry name" value="HTH_MetabolicPath_Reg"/>
</dbReference>
<dbReference type="Gene3D" id="3.30.450.40">
    <property type="match status" value="1"/>
</dbReference>
<organism evidence="6 7">
    <name type="scientific">Paenibacillus solisilvae</name>
    <dbReference type="NCBI Taxonomy" id="2486751"/>
    <lineage>
        <taxon>Bacteria</taxon>
        <taxon>Bacillati</taxon>
        <taxon>Bacillota</taxon>
        <taxon>Bacilli</taxon>
        <taxon>Bacillales</taxon>
        <taxon>Paenibacillaceae</taxon>
        <taxon>Paenibacillus</taxon>
    </lineage>
</organism>
<dbReference type="Gene3D" id="1.10.10.10">
    <property type="entry name" value="Winged helix-like DNA-binding domain superfamily/Winged helix DNA-binding domain"/>
    <property type="match status" value="1"/>
</dbReference>